<organism evidence="1 2">
    <name type="scientific">Penicillium canescens</name>
    <dbReference type="NCBI Taxonomy" id="5083"/>
    <lineage>
        <taxon>Eukaryota</taxon>
        <taxon>Fungi</taxon>
        <taxon>Dikarya</taxon>
        <taxon>Ascomycota</taxon>
        <taxon>Pezizomycotina</taxon>
        <taxon>Eurotiomycetes</taxon>
        <taxon>Eurotiomycetidae</taxon>
        <taxon>Eurotiales</taxon>
        <taxon>Aspergillaceae</taxon>
        <taxon>Penicillium</taxon>
    </lineage>
</organism>
<dbReference type="Proteomes" id="UP001219568">
    <property type="component" value="Unassembled WGS sequence"/>
</dbReference>
<dbReference type="AlphaFoldDB" id="A0AAD6I346"/>
<reference evidence="1" key="2">
    <citation type="submission" date="2023-01" db="EMBL/GenBank/DDBJ databases">
        <authorList>
            <person name="Petersen C."/>
        </authorList>
    </citation>
    <scope>NUCLEOTIDE SEQUENCE</scope>
    <source>
        <strain evidence="1">IBT 15450</strain>
    </source>
</reference>
<sequence>MTVDAPERTALTMLSCPDFLGGTQPVRGDVGDILGASWRGHNPYGWSSWLAPYGQSSTVVDAWGNEPAAYGSSRQWIGMTVRTSSAGFRTISALKS</sequence>
<reference evidence="1" key="1">
    <citation type="journal article" date="2023" name="IMA Fungus">
        <title>Comparative genomic study of the Penicillium genus elucidates a diverse pangenome and 15 lateral gene transfer events.</title>
        <authorList>
            <person name="Petersen C."/>
            <person name="Sorensen T."/>
            <person name="Nielsen M.R."/>
            <person name="Sondergaard T.E."/>
            <person name="Sorensen J.L."/>
            <person name="Fitzpatrick D.A."/>
            <person name="Frisvad J.C."/>
            <person name="Nielsen K.L."/>
        </authorList>
    </citation>
    <scope>NUCLEOTIDE SEQUENCE</scope>
    <source>
        <strain evidence="1">IBT 15450</strain>
    </source>
</reference>
<evidence type="ECO:0000313" key="1">
    <source>
        <dbReference type="EMBL" id="KAJ6029854.1"/>
    </source>
</evidence>
<comment type="caution">
    <text evidence="1">The sequence shown here is derived from an EMBL/GenBank/DDBJ whole genome shotgun (WGS) entry which is preliminary data.</text>
</comment>
<dbReference type="EMBL" id="JAQJZL010000014">
    <property type="protein sequence ID" value="KAJ6029854.1"/>
    <property type="molecule type" value="Genomic_DNA"/>
</dbReference>
<keyword evidence="2" id="KW-1185">Reference proteome</keyword>
<name>A0AAD6I346_PENCN</name>
<protein>
    <submittedName>
        <fullName evidence="1">Uncharacterized protein</fullName>
    </submittedName>
</protein>
<evidence type="ECO:0000313" key="2">
    <source>
        <dbReference type="Proteomes" id="UP001219568"/>
    </source>
</evidence>
<proteinExistence type="predicted"/>
<gene>
    <name evidence="1" type="ORF">N7460_010120</name>
</gene>
<accession>A0AAD6I346</accession>